<feature type="compositionally biased region" description="Polar residues" evidence="1">
    <location>
        <begin position="502"/>
        <end position="511"/>
    </location>
</feature>
<evidence type="ECO:0000313" key="3">
    <source>
        <dbReference type="Proteomes" id="UP001176517"/>
    </source>
</evidence>
<comment type="caution">
    <text evidence="2">The sequence shown here is derived from an EMBL/GenBank/DDBJ whole genome shotgun (WGS) entry which is preliminary data.</text>
</comment>
<feature type="compositionally biased region" description="Low complexity" evidence="1">
    <location>
        <begin position="30"/>
        <end position="56"/>
    </location>
</feature>
<feature type="region of interest" description="Disordered" evidence="1">
    <location>
        <begin position="115"/>
        <end position="268"/>
    </location>
</feature>
<dbReference type="Proteomes" id="UP001176517">
    <property type="component" value="Unassembled WGS sequence"/>
</dbReference>
<feature type="region of interest" description="Disordered" evidence="1">
    <location>
        <begin position="1"/>
        <end position="87"/>
    </location>
</feature>
<feature type="compositionally biased region" description="Acidic residues" evidence="1">
    <location>
        <begin position="622"/>
        <end position="631"/>
    </location>
</feature>
<reference evidence="2" key="1">
    <citation type="journal article" date="2023" name="PhytoFront">
        <title>Draft Genome Resources of Seven Strains of Tilletia horrida, Causal Agent of Kernel Smut of Rice.</title>
        <authorList>
            <person name="Khanal S."/>
            <person name="Antony Babu S."/>
            <person name="Zhou X.G."/>
        </authorList>
    </citation>
    <scope>NUCLEOTIDE SEQUENCE</scope>
    <source>
        <strain evidence="2">TX6</strain>
    </source>
</reference>
<feature type="compositionally biased region" description="Polar residues" evidence="1">
    <location>
        <begin position="123"/>
        <end position="138"/>
    </location>
</feature>
<proteinExistence type="predicted"/>
<dbReference type="AlphaFoldDB" id="A0AAN6JTX7"/>
<organism evidence="2 3">
    <name type="scientific">Tilletia horrida</name>
    <dbReference type="NCBI Taxonomy" id="155126"/>
    <lineage>
        <taxon>Eukaryota</taxon>
        <taxon>Fungi</taxon>
        <taxon>Dikarya</taxon>
        <taxon>Basidiomycota</taxon>
        <taxon>Ustilaginomycotina</taxon>
        <taxon>Exobasidiomycetes</taxon>
        <taxon>Tilletiales</taxon>
        <taxon>Tilletiaceae</taxon>
        <taxon>Tilletia</taxon>
    </lineage>
</organism>
<sequence>MAVQTPVNQAAAPAIPGINRARHSFSTEDSSSAPSHLSISLASSSGLDGSLAGFSLFGNPARPGEGAQSEQQQRQQEQHQQPQGGMTRTVTHRVLPTNGLFGSAAFAARAAAAGPSGARHDTSLSNSLTTGGESSLSVDASFPNRLQPGSNPPPPRWGGSSLHARFTTDMAPPPIPSSSTRTPAVSSDAEPGPSTPTRVHHHNAQYGSSSTQRGDCGLPAPAPRTHHDPTAPSSTLSQTEATFSQTAGGDSADGPQSQRYPTNSTSAESSVEYAVQLLQAQGLLPPQSPGGGHVLPSSTPALPAFLTREPSARSLAASRDQRMKAHVQIGLAIPSHRAPPLDPSVYSSKSGLTPFPVLTSSGCSQGGTGRGINASGTESHPMLGIPLPSPEETASLRHRAYLAQRQNMLRDNLARANVLIELDQMAQEQDRDELRARIEENAALWRADRERARRQLPSSKRHDGEGNTVGDASRSTASGNSLGDSTASNQSKSGGTGGYPSAMSSAQQVSMRTLLRSSPGPDGKAASSMTRLNAVAMLTNEGRNSLQYLAAEIAQSQPLVAEWACALPPPGAYNAPLIAAQRVRRSGTSAPTAPPEPSSPSRARPQRESGRAGGNKEAMEADKEEVEEEEGAGLRLSTTFLISGQALSSETVTASAAIASNKSLFTARQTGAEIGTMASTWDVGPSGKRLRGVHELERCGWAADEHASLIVANDVCWGGARRR</sequence>
<keyword evidence="3" id="KW-1185">Reference proteome</keyword>
<feature type="region of interest" description="Disordered" evidence="1">
    <location>
        <begin position="283"/>
        <end position="302"/>
    </location>
</feature>
<accession>A0AAN6JTX7</accession>
<name>A0AAN6JTX7_9BASI</name>
<protein>
    <submittedName>
        <fullName evidence="2">Uncharacterized protein</fullName>
    </submittedName>
</protein>
<feature type="compositionally biased region" description="Polar residues" evidence="1">
    <location>
        <begin position="231"/>
        <end position="268"/>
    </location>
</feature>
<feature type="region of interest" description="Disordered" evidence="1">
    <location>
        <begin position="583"/>
        <end position="632"/>
    </location>
</feature>
<feature type="region of interest" description="Disordered" evidence="1">
    <location>
        <begin position="449"/>
        <end position="527"/>
    </location>
</feature>
<evidence type="ECO:0000313" key="2">
    <source>
        <dbReference type="EMBL" id="KAK0551055.1"/>
    </source>
</evidence>
<dbReference type="EMBL" id="JAPDMZ010000083">
    <property type="protein sequence ID" value="KAK0551055.1"/>
    <property type="molecule type" value="Genomic_DNA"/>
</dbReference>
<evidence type="ECO:0000256" key="1">
    <source>
        <dbReference type="SAM" id="MobiDB-lite"/>
    </source>
</evidence>
<feature type="compositionally biased region" description="Low complexity" evidence="1">
    <location>
        <begin position="64"/>
        <end position="85"/>
    </location>
</feature>
<feature type="compositionally biased region" description="Polar residues" evidence="1">
    <location>
        <begin position="473"/>
        <end position="493"/>
    </location>
</feature>
<gene>
    <name evidence="2" type="ORF">OC846_003433</name>
</gene>